<keyword evidence="2" id="KW-0479">Metal-binding</keyword>
<dbReference type="GO" id="GO:0005524">
    <property type="term" value="F:ATP binding"/>
    <property type="evidence" value="ECO:0007669"/>
    <property type="project" value="UniProtKB-KW"/>
</dbReference>
<name>A0AAV2JNS8_KNICA</name>
<dbReference type="GO" id="GO:0015203">
    <property type="term" value="F:polyamine transmembrane transporter activity"/>
    <property type="evidence" value="ECO:0007669"/>
    <property type="project" value="TreeGrafter"/>
</dbReference>
<dbReference type="EMBL" id="OZ035836">
    <property type="protein sequence ID" value="CAL1579373.1"/>
    <property type="molecule type" value="Genomic_DNA"/>
</dbReference>
<dbReference type="PANTHER" id="PTHR45630:SF12">
    <property type="entry name" value="POLYAMINE-TRANSPORTING ATPASE 13A3"/>
    <property type="match status" value="1"/>
</dbReference>
<evidence type="ECO:0000256" key="7">
    <source>
        <dbReference type="SAM" id="Phobius"/>
    </source>
</evidence>
<keyword evidence="4" id="KW-0067">ATP-binding</keyword>
<dbReference type="Proteomes" id="UP001497482">
    <property type="component" value="Chromosome 14"/>
</dbReference>
<gene>
    <name evidence="8" type="ORF">KC01_LOCUS10432</name>
</gene>
<evidence type="ECO:0000256" key="3">
    <source>
        <dbReference type="ARBA" id="ARBA00022741"/>
    </source>
</evidence>
<evidence type="ECO:0000256" key="2">
    <source>
        <dbReference type="ARBA" id="ARBA00022723"/>
    </source>
</evidence>
<evidence type="ECO:0000256" key="4">
    <source>
        <dbReference type="ARBA" id="ARBA00022840"/>
    </source>
</evidence>
<dbReference type="GO" id="GO:0031902">
    <property type="term" value="C:late endosome membrane"/>
    <property type="evidence" value="ECO:0007669"/>
    <property type="project" value="TreeGrafter"/>
</dbReference>
<accession>A0AAV2JNS8</accession>
<evidence type="ECO:0000256" key="6">
    <source>
        <dbReference type="ARBA" id="ARBA00022967"/>
    </source>
</evidence>
<dbReference type="GO" id="GO:0046872">
    <property type="term" value="F:metal ion binding"/>
    <property type="evidence" value="ECO:0007669"/>
    <property type="project" value="UniProtKB-KW"/>
</dbReference>
<evidence type="ECO:0000256" key="1">
    <source>
        <dbReference type="ARBA" id="ARBA00004141"/>
    </source>
</evidence>
<dbReference type="PANTHER" id="PTHR45630">
    <property type="entry name" value="CATION-TRANSPORTING ATPASE-RELATED"/>
    <property type="match status" value="1"/>
</dbReference>
<feature type="transmembrane region" description="Helical" evidence="7">
    <location>
        <begin position="108"/>
        <end position="129"/>
    </location>
</feature>
<organism evidence="8 9">
    <name type="scientific">Knipowitschia caucasica</name>
    <name type="common">Caucasian dwarf goby</name>
    <name type="synonym">Pomatoschistus caucasicus</name>
    <dbReference type="NCBI Taxonomy" id="637954"/>
    <lineage>
        <taxon>Eukaryota</taxon>
        <taxon>Metazoa</taxon>
        <taxon>Chordata</taxon>
        <taxon>Craniata</taxon>
        <taxon>Vertebrata</taxon>
        <taxon>Euteleostomi</taxon>
        <taxon>Actinopterygii</taxon>
        <taxon>Neopterygii</taxon>
        <taxon>Teleostei</taxon>
        <taxon>Neoteleostei</taxon>
        <taxon>Acanthomorphata</taxon>
        <taxon>Gobiaria</taxon>
        <taxon>Gobiiformes</taxon>
        <taxon>Gobioidei</taxon>
        <taxon>Gobiidae</taxon>
        <taxon>Gobiinae</taxon>
        <taxon>Knipowitschia</taxon>
    </lineage>
</organism>
<keyword evidence="7" id="KW-0472">Membrane</keyword>
<proteinExistence type="predicted"/>
<evidence type="ECO:0000313" key="9">
    <source>
        <dbReference type="Proteomes" id="UP001497482"/>
    </source>
</evidence>
<dbReference type="AlphaFoldDB" id="A0AAV2JNS8"/>
<dbReference type="GO" id="GO:0140358">
    <property type="term" value="F:P-type transmembrane transporter activity"/>
    <property type="evidence" value="ECO:0007669"/>
    <property type="project" value="InterPro"/>
</dbReference>
<dbReference type="SUPFAM" id="SSF81665">
    <property type="entry name" value="Calcium ATPase, transmembrane domain M"/>
    <property type="match status" value="1"/>
</dbReference>
<feature type="transmembrane region" description="Helical" evidence="7">
    <location>
        <begin position="39"/>
        <end position="56"/>
    </location>
</feature>
<dbReference type="InterPro" id="IPR006544">
    <property type="entry name" value="P-type_TPase_V"/>
</dbReference>
<keyword evidence="9" id="KW-1185">Reference proteome</keyword>
<evidence type="ECO:0000313" key="8">
    <source>
        <dbReference type="EMBL" id="CAL1579373.1"/>
    </source>
</evidence>
<dbReference type="GO" id="GO:0006874">
    <property type="term" value="P:intracellular calcium ion homeostasis"/>
    <property type="evidence" value="ECO:0007669"/>
    <property type="project" value="TreeGrafter"/>
</dbReference>
<reference evidence="8 9" key="1">
    <citation type="submission" date="2024-04" db="EMBL/GenBank/DDBJ databases">
        <authorList>
            <person name="Waldvogel A.-M."/>
            <person name="Schoenle A."/>
        </authorList>
    </citation>
    <scope>NUCLEOTIDE SEQUENCE [LARGE SCALE GENOMIC DNA]</scope>
</reference>
<sequence>MLLKSSSLSGSSACNVSRTFSLNSSYVDIKNIRNYENTTLFYVSSFQYLAVAIVFSKGKPFRQPSYKNWPFMLSCIGLYSFLLLILLFPLPAIDKFLEIVCVPQDWRLTVVVIIISNTALSFLLETLVLDVVMRRTFFRDDHSPAVTSPSAGEPQEANGRWGPSLLSWLFCRHRRSSRLRYRQLALELQDDPDWPPRPGTVLYAGGHTHSSAAL</sequence>
<keyword evidence="7" id="KW-1133">Transmembrane helix</keyword>
<keyword evidence="3" id="KW-0547">Nucleotide-binding</keyword>
<dbReference type="GO" id="GO:0019829">
    <property type="term" value="F:ATPase-coupled monoatomic cation transmembrane transporter activity"/>
    <property type="evidence" value="ECO:0007669"/>
    <property type="project" value="TreeGrafter"/>
</dbReference>
<comment type="subcellular location">
    <subcellularLocation>
        <location evidence="1">Membrane</location>
        <topology evidence="1">Multi-pass membrane protein</topology>
    </subcellularLocation>
</comment>
<evidence type="ECO:0000256" key="5">
    <source>
        <dbReference type="ARBA" id="ARBA00022842"/>
    </source>
</evidence>
<feature type="transmembrane region" description="Helical" evidence="7">
    <location>
        <begin position="68"/>
        <end position="88"/>
    </location>
</feature>
<keyword evidence="5" id="KW-0460">Magnesium</keyword>
<keyword evidence="7" id="KW-0812">Transmembrane</keyword>
<keyword evidence="6" id="KW-1278">Translocase</keyword>
<protein>
    <submittedName>
        <fullName evidence="8">Uncharacterized protein</fullName>
    </submittedName>
</protein>
<dbReference type="InterPro" id="IPR023298">
    <property type="entry name" value="ATPase_P-typ_TM_dom_sf"/>
</dbReference>